<reference evidence="2" key="1">
    <citation type="submission" date="2018-11" db="EMBL/GenBank/DDBJ databases">
        <authorList>
            <person name="Alioto T."/>
            <person name="Alioto T."/>
        </authorList>
    </citation>
    <scope>NUCLEOTIDE SEQUENCE</scope>
</reference>
<protein>
    <recommendedName>
        <fullName evidence="4">Death domain-containing protein</fullName>
    </recommendedName>
</protein>
<organism evidence="2 3">
    <name type="scientific">Mytilus galloprovincialis</name>
    <name type="common">Mediterranean mussel</name>
    <dbReference type="NCBI Taxonomy" id="29158"/>
    <lineage>
        <taxon>Eukaryota</taxon>
        <taxon>Metazoa</taxon>
        <taxon>Spiralia</taxon>
        <taxon>Lophotrochozoa</taxon>
        <taxon>Mollusca</taxon>
        <taxon>Bivalvia</taxon>
        <taxon>Autobranchia</taxon>
        <taxon>Pteriomorphia</taxon>
        <taxon>Mytilida</taxon>
        <taxon>Mytiloidea</taxon>
        <taxon>Mytilidae</taxon>
        <taxon>Mytilinae</taxon>
        <taxon>Mytilus</taxon>
    </lineage>
</organism>
<proteinExistence type="predicted"/>
<feature type="region of interest" description="Disordered" evidence="1">
    <location>
        <begin position="94"/>
        <end position="113"/>
    </location>
</feature>
<dbReference type="InterPro" id="IPR011029">
    <property type="entry name" value="DEATH-like_dom_sf"/>
</dbReference>
<dbReference type="Gene3D" id="1.10.533.10">
    <property type="entry name" value="Death Domain, Fas"/>
    <property type="match status" value="1"/>
</dbReference>
<dbReference type="Proteomes" id="UP000596742">
    <property type="component" value="Unassembled WGS sequence"/>
</dbReference>
<evidence type="ECO:0008006" key="4">
    <source>
        <dbReference type="Google" id="ProtNLM"/>
    </source>
</evidence>
<comment type="caution">
    <text evidence="2">The sequence shown here is derived from an EMBL/GenBank/DDBJ whole genome shotgun (WGS) entry which is preliminary data.</text>
</comment>
<dbReference type="CDD" id="cd01670">
    <property type="entry name" value="Death"/>
    <property type="match status" value="1"/>
</dbReference>
<name>A0A8B6FUN4_MYTGA</name>
<feature type="compositionally biased region" description="Polar residues" evidence="1">
    <location>
        <begin position="104"/>
        <end position="113"/>
    </location>
</feature>
<gene>
    <name evidence="2" type="ORF">MGAL_10B028759</name>
</gene>
<evidence type="ECO:0000313" key="3">
    <source>
        <dbReference type="Proteomes" id="UP000596742"/>
    </source>
</evidence>
<accession>A0A8B6FUN4</accession>
<dbReference type="OrthoDB" id="6216422at2759"/>
<dbReference type="SUPFAM" id="SSF47986">
    <property type="entry name" value="DEATH domain"/>
    <property type="match status" value="1"/>
</dbReference>
<sequence length="113" mass="12991">MHIIAGEIGDDWMVIGIKLGYTRDMVSLLEEVYQRQPKRRNFMMITIWCNVISHLGWNVKQYLAKCLADAGHADIADTLGTDYNISKNIKYKRKQLSPKKQHLSVEQTTPTPT</sequence>
<evidence type="ECO:0000313" key="2">
    <source>
        <dbReference type="EMBL" id="VDI54658.1"/>
    </source>
</evidence>
<evidence type="ECO:0000256" key="1">
    <source>
        <dbReference type="SAM" id="MobiDB-lite"/>
    </source>
</evidence>
<dbReference type="EMBL" id="UYJE01007421">
    <property type="protein sequence ID" value="VDI54658.1"/>
    <property type="molecule type" value="Genomic_DNA"/>
</dbReference>
<dbReference type="AlphaFoldDB" id="A0A8B6FUN4"/>
<keyword evidence="3" id="KW-1185">Reference proteome</keyword>